<evidence type="ECO:0000259" key="1">
    <source>
        <dbReference type="Pfam" id="PF05050"/>
    </source>
</evidence>
<accession>A0A3D8LGI8</accession>
<gene>
    <name evidence="2" type="ORF">DXT99_04390</name>
</gene>
<protein>
    <recommendedName>
        <fullName evidence="1">Methyltransferase FkbM domain-containing protein</fullName>
    </recommendedName>
</protein>
<organism evidence="2 3">
    <name type="scientific">Pontibacter diazotrophicus</name>
    <dbReference type="NCBI Taxonomy" id="1400979"/>
    <lineage>
        <taxon>Bacteria</taxon>
        <taxon>Pseudomonadati</taxon>
        <taxon>Bacteroidota</taxon>
        <taxon>Cytophagia</taxon>
        <taxon>Cytophagales</taxon>
        <taxon>Hymenobacteraceae</taxon>
        <taxon>Pontibacter</taxon>
    </lineage>
</organism>
<evidence type="ECO:0000313" key="3">
    <source>
        <dbReference type="Proteomes" id="UP000256708"/>
    </source>
</evidence>
<sequence length="300" mass="35273">MQLVKAIYRNMIPDNIKWKIWNIKNRNTENGILKQEILDYYSRIPEDKKDEEIKKVLGFIQKYELVTFPYPFIYDYKIDSVKVYRDDKLDLPFVMLQDKRLYYKRNWDEQSIKENFNFLSIEQDPKSPHRYLTDTFKVKEGAVVMDIGAAEGNFGLSVIDKISKLYIFEADPDWKEALEATFAPWSAKVRIINKYVSDTNDANSVSIDEFLKDKQKADFLKIDVEGAESRILAGAHQLLTEKKGQNIAICTYHKQHDSVELAEVLKRYQFDIAYSQGYMFFLEDKQSAPYVRKGLIRAHK</sequence>
<dbReference type="EMBL" id="QRGR01000004">
    <property type="protein sequence ID" value="RDV16446.1"/>
    <property type="molecule type" value="Genomic_DNA"/>
</dbReference>
<dbReference type="InterPro" id="IPR006342">
    <property type="entry name" value="FkbM_mtfrase"/>
</dbReference>
<dbReference type="Pfam" id="PF05050">
    <property type="entry name" value="Methyltransf_21"/>
    <property type="match status" value="1"/>
</dbReference>
<dbReference type="InterPro" id="IPR029063">
    <property type="entry name" value="SAM-dependent_MTases_sf"/>
</dbReference>
<reference evidence="3" key="1">
    <citation type="submission" date="2018-08" db="EMBL/GenBank/DDBJ databases">
        <authorList>
            <person name="Liu Z.-W."/>
            <person name="Du Z.-J."/>
        </authorList>
    </citation>
    <scope>NUCLEOTIDE SEQUENCE [LARGE SCALE GENOMIC DNA]</scope>
    <source>
        <strain evidence="3">H4X</strain>
    </source>
</reference>
<dbReference type="Gene3D" id="3.40.50.150">
    <property type="entry name" value="Vaccinia Virus protein VP39"/>
    <property type="match status" value="2"/>
</dbReference>
<keyword evidence="3" id="KW-1185">Reference proteome</keyword>
<proteinExistence type="predicted"/>
<name>A0A3D8LGI8_9BACT</name>
<dbReference type="AlphaFoldDB" id="A0A3D8LGI8"/>
<dbReference type="SUPFAM" id="SSF53335">
    <property type="entry name" value="S-adenosyl-L-methionine-dependent methyltransferases"/>
    <property type="match status" value="1"/>
</dbReference>
<dbReference type="Proteomes" id="UP000256708">
    <property type="component" value="Unassembled WGS sequence"/>
</dbReference>
<feature type="domain" description="Methyltransferase FkbM" evidence="1">
    <location>
        <begin position="151"/>
        <end position="266"/>
    </location>
</feature>
<dbReference type="OrthoDB" id="5329963at2"/>
<evidence type="ECO:0000313" key="2">
    <source>
        <dbReference type="EMBL" id="RDV16446.1"/>
    </source>
</evidence>
<comment type="caution">
    <text evidence="2">The sequence shown here is derived from an EMBL/GenBank/DDBJ whole genome shotgun (WGS) entry which is preliminary data.</text>
</comment>